<organism evidence="2">
    <name type="scientific">marine metagenome</name>
    <dbReference type="NCBI Taxonomy" id="408172"/>
    <lineage>
        <taxon>unclassified sequences</taxon>
        <taxon>metagenomes</taxon>
        <taxon>ecological metagenomes</taxon>
    </lineage>
</organism>
<proteinExistence type="predicted"/>
<reference evidence="2" key="1">
    <citation type="submission" date="2018-05" db="EMBL/GenBank/DDBJ databases">
        <authorList>
            <person name="Lanie J.A."/>
            <person name="Ng W.-L."/>
            <person name="Kazmierczak K.M."/>
            <person name="Andrzejewski T.M."/>
            <person name="Davidsen T.M."/>
            <person name="Wayne K.J."/>
            <person name="Tettelin H."/>
            <person name="Glass J.I."/>
            <person name="Rusch D."/>
            <person name="Podicherti R."/>
            <person name="Tsui H.-C.T."/>
            <person name="Winkler M.E."/>
        </authorList>
    </citation>
    <scope>NUCLEOTIDE SEQUENCE</scope>
</reference>
<keyword evidence="1" id="KW-1133">Transmembrane helix</keyword>
<evidence type="ECO:0000256" key="1">
    <source>
        <dbReference type="SAM" id="Phobius"/>
    </source>
</evidence>
<feature type="transmembrane region" description="Helical" evidence="1">
    <location>
        <begin position="14"/>
        <end position="32"/>
    </location>
</feature>
<name>A0A381YAB3_9ZZZZ</name>
<gene>
    <name evidence="2" type="ORF">METZ01_LOCUS126211</name>
</gene>
<evidence type="ECO:0000313" key="2">
    <source>
        <dbReference type="EMBL" id="SVA73357.1"/>
    </source>
</evidence>
<dbReference type="AlphaFoldDB" id="A0A381YAB3"/>
<protein>
    <submittedName>
        <fullName evidence="2">Uncharacterized protein</fullName>
    </submittedName>
</protein>
<feature type="non-terminal residue" evidence="2">
    <location>
        <position position="1"/>
    </location>
</feature>
<dbReference type="EMBL" id="UINC01017635">
    <property type="protein sequence ID" value="SVA73357.1"/>
    <property type="molecule type" value="Genomic_DNA"/>
</dbReference>
<accession>A0A381YAB3</accession>
<keyword evidence="1" id="KW-0812">Transmembrane</keyword>
<keyword evidence="1" id="KW-0472">Membrane</keyword>
<sequence length="47" mass="5046">KPFLFGVLTCDDKVSLAMSPTISFGIGLLMIFPTGSVEPKGLTYKKP</sequence>